<dbReference type="AlphaFoldDB" id="A0A8J4BQI3"/>
<keyword evidence="3" id="KW-1185">Reference proteome</keyword>
<reference evidence="2" key="1">
    <citation type="journal article" date="2021" name="Proc. Natl. Acad. Sci. U.S.A.">
        <title>Three genomes in the algal genus Volvox reveal the fate of a haploid sex-determining region after a transition to homothallism.</title>
        <authorList>
            <person name="Yamamoto K."/>
            <person name="Hamaji T."/>
            <person name="Kawai-Toyooka H."/>
            <person name="Matsuzaki R."/>
            <person name="Takahashi F."/>
            <person name="Nishimura Y."/>
            <person name="Kawachi M."/>
            <person name="Noguchi H."/>
            <person name="Minakuchi Y."/>
            <person name="Umen J.G."/>
            <person name="Toyoda A."/>
            <person name="Nozaki H."/>
        </authorList>
    </citation>
    <scope>NUCLEOTIDE SEQUENCE</scope>
    <source>
        <strain evidence="2">NIES-3780</strain>
    </source>
</reference>
<evidence type="ECO:0000256" key="1">
    <source>
        <dbReference type="SAM" id="MobiDB-lite"/>
    </source>
</evidence>
<sequence length="123" mass="11651">RLPAGSAATDAGTLSAPAAARTELPDCGATGKATLQVVDDATLSGANNISNKAMTPPAVRSGPGGTGAGSSLPLSTPMLSLTGAPTPQPAFSFPAPVPYTPIVGAAASVAAAATPQNTQLGAG</sequence>
<accession>A0A8J4BQI3</accession>
<name>A0A8J4BQI3_9CHLO</name>
<feature type="non-terminal residue" evidence="2">
    <location>
        <position position="1"/>
    </location>
</feature>
<dbReference type="EMBL" id="BNCO01000079">
    <property type="protein sequence ID" value="GIL65907.1"/>
    <property type="molecule type" value="Genomic_DNA"/>
</dbReference>
<gene>
    <name evidence="2" type="ORF">Vafri_19541</name>
</gene>
<evidence type="ECO:0000313" key="3">
    <source>
        <dbReference type="Proteomes" id="UP000747399"/>
    </source>
</evidence>
<feature type="region of interest" description="Disordered" evidence="1">
    <location>
        <begin position="46"/>
        <end position="84"/>
    </location>
</feature>
<organism evidence="2 3">
    <name type="scientific">Volvox africanus</name>
    <dbReference type="NCBI Taxonomy" id="51714"/>
    <lineage>
        <taxon>Eukaryota</taxon>
        <taxon>Viridiplantae</taxon>
        <taxon>Chlorophyta</taxon>
        <taxon>core chlorophytes</taxon>
        <taxon>Chlorophyceae</taxon>
        <taxon>CS clade</taxon>
        <taxon>Chlamydomonadales</taxon>
        <taxon>Volvocaceae</taxon>
        <taxon>Volvox</taxon>
    </lineage>
</organism>
<protein>
    <submittedName>
        <fullName evidence="2">Uncharacterized protein</fullName>
    </submittedName>
</protein>
<dbReference type="Proteomes" id="UP000747399">
    <property type="component" value="Unassembled WGS sequence"/>
</dbReference>
<evidence type="ECO:0000313" key="2">
    <source>
        <dbReference type="EMBL" id="GIL65907.1"/>
    </source>
</evidence>
<comment type="caution">
    <text evidence="2">The sequence shown here is derived from an EMBL/GenBank/DDBJ whole genome shotgun (WGS) entry which is preliminary data.</text>
</comment>
<proteinExistence type="predicted"/>
<feature type="non-terminal residue" evidence="2">
    <location>
        <position position="123"/>
    </location>
</feature>
<feature type="compositionally biased region" description="Low complexity" evidence="1">
    <location>
        <begin position="70"/>
        <end position="82"/>
    </location>
</feature>